<organism evidence="1 2">
    <name type="scientific">Bauhinia variegata</name>
    <name type="common">Purple orchid tree</name>
    <name type="synonym">Phanera variegata</name>
    <dbReference type="NCBI Taxonomy" id="167791"/>
    <lineage>
        <taxon>Eukaryota</taxon>
        <taxon>Viridiplantae</taxon>
        <taxon>Streptophyta</taxon>
        <taxon>Embryophyta</taxon>
        <taxon>Tracheophyta</taxon>
        <taxon>Spermatophyta</taxon>
        <taxon>Magnoliopsida</taxon>
        <taxon>eudicotyledons</taxon>
        <taxon>Gunneridae</taxon>
        <taxon>Pentapetalae</taxon>
        <taxon>rosids</taxon>
        <taxon>fabids</taxon>
        <taxon>Fabales</taxon>
        <taxon>Fabaceae</taxon>
        <taxon>Cercidoideae</taxon>
        <taxon>Cercideae</taxon>
        <taxon>Bauhiniinae</taxon>
        <taxon>Bauhinia</taxon>
    </lineage>
</organism>
<name>A0ACB9PDS8_BAUVA</name>
<comment type="caution">
    <text evidence="1">The sequence shown here is derived from an EMBL/GenBank/DDBJ whole genome shotgun (WGS) entry which is preliminary data.</text>
</comment>
<reference evidence="1 2" key="1">
    <citation type="journal article" date="2022" name="DNA Res.">
        <title>Chromosomal-level genome assembly of the orchid tree Bauhinia variegata (Leguminosae; Cercidoideae) supports the allotetraploid origin hypothesis of Bauhinia.</title>
        <authorList>
            <person name="Zhong Y."/>
            <person name="Chen Y."/>
            <person name="Zheng D."/>
            <person name="Pang J."/>
            <person name="Liu Y."/>
            <person name="Luo S."/>
            <person name="Meng S."/>
            <person name="Qian L."/>
            <person name="Wei D."/>
            <person name="Dai S."/>
            <person name="Zhou R."/>
        </authorList>
    </citation>
    <scope>NUCLEOTIDE SEQUENCE [LARGE SCALE GENOMIC DNA]</scope>
    <source>
        <strain evidence="1">BV-YZ2020</strain>
    </source>
</reference>
<dbReference type="EMBL" id="CM039430">
    <property type="protein sequence ID" value="KAI4344795.1"/>
    <property type="molecule type" value="Genomic_DNA"/>
</dbReference>
<evidence type="ECO:0000313" key="2">
    <source>
        <dbReference type="Proteomes" id="UP000828941"/>
    </source>
</evidence>
<gene>
    <name evidence="1" type="ORF">L6164_011984</name>
</gene>
<protein>
    <submittedName>
        <fullName evidence="1">Uncharacterized protein</fullName>
    </submittedName>
</protein>
<sequence>MIVRENIQLQIILRSFAFSWPFHYMCIATPFSIYKRKASLCLGNIKASEQHRNLIESSDHKSIVILPAMADIQQSFHHQTQNASAAQPASSFPTPLPGRNRSYNGQRLRALNLQTQRAQSNANGATNHHKAEV</sequence>
<dbReference type="Proteomes" id="UP000828941">
    <property type="component" value="Chromosome 5"/>
</dbReference>
<keyword evidence="2" id="KW-1185">Reference proteome</keyword>
<proteinExistence type="predicted"/>
<evidence type="ECO:0000313" key="1">
    <source>
        <dbReference type="EMBL" id="KAI4344795.1"/>
    </source>
</evidence>
<accession>A0ACB9PDS8</accession>